<name>A0A7G9TGF7_PSEMX</name>
<evidence type="ECO:0000256" key="9">
    <source>
        <dbReference type="ARBA" id="ARBA00023136"/>
    </source>
</evidence>
<evidence type="ECO:0000259" key="11">
    <source>
        <dbReference type="Pfam" id="PF21687"/>
    </source>
</evidence>
<dbReference type="PIRSF" id="PIRSF002786">
    <property type="entry name" value="XcpX"/>
    <property type="match status" value="1"/>
</dbReference>
<dbReference type="GeneID" id="81470744"/>
<evidence type="ECO:0000256" key="5">
    <source>
        <dbReference type="ARBA" id="ARBA00022519"/>
    </source>
</evidence>
<dbReference type="InterPro" id="IPR038072">
    <property type="entry name" value="GspK_central_sf"/>
</dbReference>
<keyword evidence="5 10" id="KW-0997">Cell inner membrane</keyword>
<evidence type="ECO:0000256" key="8">
    <source>
        <dbReference type="ARBA" id="ARBA00022989"/>
    </source>
</evidence>
<evidence type="ECO:0000313" key="12">
    <source>
        <dbReference type="EMBL" id="QNN79182.1"/>
    </source>
</evidence>
<protein>
    <recommendedName>
        <fullName evidence="10">Type II secretion system protein K</fullName>
    </recommendedName>
</protein>
<keyword evidence="7" id="KW-0653">Protein transport</keyword>
<dbReference type="PANTHER" id="PTHR38831">
    <property type="entry name" value="TYPE II SECRETION SYSTEM PROTEIN K"/>
    <property type="match status" value="1"/>
</dbReference>
<dbReference type="InterPro" id="IPR049031">
    <property type="entry name" value="T2SSK_SAM-like_1st"/>
</dbReference>
<dbReference type="Proteomes" id="UP000515838">
    <property type="component" value="Chromosome"/>
</dbReference>
<keyword evidence="9 10" id="KW-0472">Membrane</keyword>
<evidence type="ECO:0000256" key="10">
    <source>
        <dbReference type="PIRNR" id="PIRNR002786"/>
    </source>
</evidence>
<dbReference type="GO" id="GO:0005886">
    <property type="term" value="C:plasma membrane"/>
    <property type="evidence" value="ECO:0007669"/>
    <property type="project" value="UniProtKB-SubCell"/>
</dbReference>
<reference evidence="12 13" key="1">
    <citation type="submission" date="2020-08" db="EMBL/GenBank/DDBJ databases">
        <title>Streptomycin Non-resistant strain, P. mexicana.</title>
        <authorList>
            <person name="Ganesh-Kumar S."/>
            <person name="Zhe T."/>
            <person name="Yu Z."/>
            <person name="Min Y."/>
        </authorList>
    </citation>
    <scope>NUCLEOTIDE SEQUENCE [LARGE SCALE GENOMIC DNA]</scope>
    <source>
        <strain evidence="12 13">GTZY2</strain>
    </source>
</reference>
<keyword evidence="3 10" id="KW-0813">Transport</keyword>
<evidence type="ECO:0000256" key="4">
    <source>
        <dbReference type="ARBA" id="ARBA00022475"/>
    </source>
</evidence>
<proteinExistence type="inferred from homology"/>
<evidence type="ECO:0000313" key="13">
    <source>
        <dbReference type="Proteomes" id="UP000515838"/>
    </source>
</evidence>
<dbReference type="GO" id="GO:0009306">
    <property type="term" value="P:protein secretion"/>
    <property type="evidence" value="ECO:0007669"/>
    <property type="project" value="InterPro"/>
</dbReference>
<keyword evidence="6" id="KW-0812">Transmembrane</keyword>
<organism evidence="12 13">
    <name type="scientific">Pseudoxanthomonas mexicana</name>
    <dbReference type="NCBI Taxonomy" id="128785"/>
    <lineage>
        <taxon>Bacteria</taxon>
        <taxon>Pseudomonadati</taxon>
        <taxon>Pseudomonadota</taxon>
        <taxon>Gammaproteobacteria</taxon>
        <taxon>Lysobacterales</taxon>
        <taxon>Lysobacteraceae</taxon>
        <taxon>Pseudoxanthomonas</taxon>
    </lineage>
</organism>
<accession>A0A7G9TGF7</accession>
<dbReference type="InterPro" id="IPR005628">
    <property type="entry name" value="GspK"/>
</dbReference>
<dbReference type="Gene3D" id="1.10.40.60">
    <property type="entry name" value="EpsJ-like"/>
    <property type="match status" value="1"/>
</dbReference>
<evidence type="ECO:0000256" key="6">
    <source>
        <dbReference type="ARBA" id="ARBA00022692"/>
    </source>
</evidence>
<dbReference type="EMBL" id="CP060731">
    <property type="protein sequence ID" value="QNN79182.1"/>
    <property type="molecule type" value="Genomic_DNA"/>
</dbReference>
<evidence type="ECO:0000256" key="2">
    <source>
        <dbReference type="ARBA" id="ARBA00007246"/>
    </source>
</evidence>
<evidence type="ECO:0000256" key="3">
    <source>
        <dbReference type="ARBA" id="ARBA00022448"/>
    </source>
</evidence>
<gene>
    <name evidence="12" type="ORF">IAE60_07185</name>
</gene>
<dbReference type="PANTHER" id="PTHR38831:SF2">
    <property type="entry name" value="TYPE II SECRETION SYSTEM PROTEIN K"/>
    <property type="match status" value="1"/>
</dbReference>
<keyword evidence="4 10" id="KW-1003">Cell membrane</keyword>
<comment type="similarity">
    <text evidence="2 10">Belongs to the GSP K family.</text>
</comment>
<sequence length="283" mass="29979">MTGMRGAALLLVLWLVALLTALVGAYALTARIEALQGRVGSRGAMAQEIARAGMEYALVRVADRNPETHWQPNGRAYAWRFEGHDVQVRIIDETGKVDLNQADVPLLSRLMQALGEPPDAGDALAAAIVDWRDADDLSQPVGGAEDGDYAAAGRPYGAKDAPFETIAELEQVLGMTPDLYARLEPFLTLYSGRGQPDATYAQGPVLVAMGMDATAWLAQREAAGAAGALQLVGTGSGTYSIESRARLADGRETSLRTVVRAGASPVPGSAYTLLRWEEGASPQ</sequence>
<keyword evidence="8" id="KW-1133">Transmembrane helix</keyword>
<comment type="subcellular location">
    <subcellularLocation>
        <location evidence="1 10">Cell inner membrane</location>
    </subcellularLocation>
</comment>
<dbReference type="Pfam" id="PF21687">
    <property type="entry name" value="T2SSK_1st"/>
    <property type="match status" value="1"/>
</dbReference>
<dbReference type="AlphaFoldDB" id="A0A7G9TGF7"/>
<feature type="domain" description="T2SS protein K first SAM-like" evidence="11">
    <location>
        <begin position="100"/>
        <end position="190"/>
    </location>
</feature>
<dbReference type="SUPFAM" id="SSF158544">
    <property type="entry name" value="GspK insert domain-like"/>
    <property type="match status" value="1"/>
</dbReference>
<dbReference type="RefSeq" id="WP_187574359.1">
    <property type="nucleotide sequence ID" value="NZ_CP060731.1"/>
</dbReference>
<evidence type="ECO:0000256" key="7">
    <source>
        <dbReference type="ARBA" id="ARBA00022927"/>
    </source>
</evidence>
<evidence type="ECO:0000256" key="1">
    <source>
        <dbReference type="ARBA" id="ARBA00004533"/>
    </source>
</evidence>